<dbReference type="InterPro" id="IPR017888">
    <property type="entry name" value="CYC/TB1_R_domain"/>
</dbReference>
<evidence type="ECO:0000256" key="6">
    <source>
        <dbReference type="ARBA" id="ARBA00023242"/>
    </source>
</evidence>
<keyword evidence="3" id="KW-0805">Transcription regulation</keyword>
<keyword evidence="2" id="KW-0217">Developmental protein</keyword>
<evidence type="ECO:0008006" key="11">
    <source>
        <dbReference type="Google" id="ProtNLM"/>
    </source>
</evidence>
<proteinExistence type="predicted"/>
<dbReference type="PROSITE" id="PS51370">
    <property type="entry name" value="R"/>
    <property type="match status" value="1"/>
</dbReference>
<evidence type="ECO:0000256" key="4">
    <source>
        <dbReference type="ARBA" id="ARBA00023125"/>
    </source>
</evidence>
<dbReference type="EMBL" id="OU503036">
    <property type="protein sequence ID" value="CAI9752793.1"/>
    <property type="molecule type" value="Genomic_DNA"/>
</dbReference>
<evidence type="ECO:0000259" key="8">
    <source>
        <dbReference type="PROSITE" id="PS51370"/>
    </source>
</evidence>
<keyword evidence="5" id="KW-0804">Transcription</keyword>
<keyword evidence="10" id="KW-1185">Reference proteome</keyword>
<feature type="domain" description="TCP" evidence="7">
    <location>
        <begin position="95"/>
        <end position="153"/>
    </location>
</feature>
<evidence type="ECO:0000259" key="7">
    <source>
        <dbReference type="PROSITE" id="PS51369"/>
    </source>
</evidence>
<dbReference type="PANTHER" id="PTHR31072:SF224">
    <property type="entry name" value="TRANSCRIPTION FACTOR TCP1"/>
    <property type="match status" value="1"/>
</dbReference>
<evidence type="ECO:0000313" key="10">
    <source>
        <dbReference type="Proteomes" id="UP000834106"/>
    </source>
</evidence>
<evidence type="ECO:0000313" key="9">
    <source>
        <dbReference type="EMBL" id="CAI9752793.1"/>
    </source>
</evidence>
<name>A0AAD1YMF1_9LAMI</name>
<evidence type="ECO:0000256" key="3">
    <source>
        <dbReference type="ARBA" id="ARBA00023015"/>
    </source>
</evidence>
<reference evidence="9" key="1">
    <citation type="submission" date="2023-05" db="EMBL/GenBank/DDBJ databases">
        <authorList>
            <person name="Huff M."/>
        </authorList>
    </citation>
    <scope>NUCLEOTIDE SEQUENCE</scope>
</reference>
<dbReference type="Pfam" id="PF03634">
    <property type="entry name" value="TCP"/>
    <property type="match status" value="1"/>
</dbReference>
<gene>
    <name evidence="9" type="ORF">FPE_LOCUS224</name>
</gene>
<sequence length="300" mass="33596">MFSSSKNSHFFPQIAPSFDTSTSFHCLNSSETLLHHHDDMFSGHYNLVDNSPVLQAAIDLPVPSDTVLGYQDVGRLNIDLGTSVNAFPRRKGTVKNDRHSKIFTATGPRDRRVRLSISIARKFFDLQDMLGFDKPSKTLDWLLTNSRTAIKELIRTEQSTYNIHSSPFECGNNKADEKGKSLGTNLKKKSLINATNIKEAKNPQQASTLLIARDSRAKARARARERTREKMCSKRLNIQASQVSDFSKSISSQPRPSSSIFGFQQNHMVSSDLTPNCNASSPNYAAENWDISCIVRQSRL</sequence>
<dbReference type="Proteomes" id="UP000834106">
    <property type="component" value="Chromosome 1"/>
</dbReference>
<dbReference type="AlphaFoldDB" id="A0AAD1YMF1"/>
<dbReference type="GO" id="GO:2000032">
    <property type="term" value="P:regulation of secondary shoot formation"/>
    <property type="evidence" value="ECO:0007669"/>
    <property type="project" value="TreeGrafter"/>
</dbReference>
<organism evidence="9 10">
    <name type="scientific">Fraxinus pennsylvanica</name>
    <dbReference type="NCBI Taxonomy" id="56036"/>
    <lineage>
        <taxon>Eukaryota</taxon>
        <taxon>Viridiplantae</taxon>
        <taxon>Streptophyta</taxon>
        <taxon>Embryophyta</taxon>
        <taxon>Tracheophyta</taxon>
        <taxon>Spermatophyta</taxon>
        <taxon>Magnoliopsida</taxon>
        <taxon>eudicotyledons</taxon>
        <taxon>Gunneridae</taxon>
        <taxon>Pentapetalae</taxon>
        <taxon>asterids</taxon>
        <taxon>lamiids</taxon>
        <taxon>Lamiales</taxon>
        <taxon>Oleaceae</taxon>
        <taxon>Oleeae</taxon>
        <taxon>Fraxinus</taxon>
    </lineage>
</organism>
<dbReference type="PROSITE" id="PS51369">
    <property type="entry name" value="TCP"/>
    <property type="match status" value="1"/>
</dbReference>
<dbReference type="GO" id="GO:0003700">
    <property type="term" value="F:DNA-binding transcription factor activity"/>
    <property type="evidence" value="ECO:0007669"/>
    <property type="project" value="InterPro"/>
</dbReference>
<dbReference type="InterPro" id="IPR005333">
    <property type="entry name" value="Transcription_factor_TCP"/>
</dbReference>
<feature type="domain" description="R" evidence="8">
    <location>
        <begin position="213"/>
        <end position="230"/>
    </location>
</feature>
<accession>A0AAD1YMF1</accession>
<dbReference type="PANTHER" id="PTHR31072">
    <property type="entry name" value="TRANSCRIPTION FACTOR TCP4-RELATED"/>
    <property type="match status" value="1"/>
</dbReference>
<evidence type="ECO:0000256" key="5">
    <source>
        <dbReference type="ARBA" id="ARBA00023163"/>
    </source>
</evidence>
<dbReference type="InterPro" id="IPR017887">
    <property type="entry name" value="TF_TCP_subgr"/>
</dbReference>
<evidence type="ECO:0000256" key="2">
    <source>
        <dbReference type="ARBA" id="ARBA00022473"/>
    </source>
</evidence>
<keyword evidence="6" id="KW-0539">Nucleus</keyword>
<dbReference type="GO" id="GO:0043565">
    <property type="term" value="F:sequence-specific DNA binding"/>
    <property type="evidence" value="ECO:0007669"/>
    <property type="project" value="TreeGrafter"/>
</dbReference>
<comment type="subcellular location">
    <subcellularLocation>
        <location evidence="1">Nucleus</location>
    </subcellularLocation>
</comment>
<dbReference type="GO" id="GO:0005634">
    <property type="term" value="C:nucleus"/>
    <property type="evidence" value="ECO:0007669"/>
    <property type="project" value="UniProtKB-SubCell"/>
</dbReference>
<protein>
    <recommendedName>
        <fullName evidence="11">Cycloidea-like protein</fullName>
    </recommendedName>
</protein>
<keyword evidence="4" id="KW-0238">DNA-binding</keyword>
<evidence type="ECO:0000256" key="1">
    <source>
        <dbReference type="ARBA" id="ARBA00004123"/>
    </source>
</evidence>